<dbReference type="InterPro" id="IPR025592">
    <property type="entry name" value="DUF4347"/>
</dbReference>
<dbReference type="InterPro" id="IPR010221">
    <property type="entry name" value="VCBS_dom"/>
</dbReference>
<feature type="compositionally biased region" description="Polar residues" evidence="1">
    <location>
        <begin position="3536"/>
        <end position="3551"/>
    </location>
</feature>
<evidence type="ECO:0008006" key="6">
    <source>
        <dbReference type="Google" id="ProtNLM"/>
    </source>
</evidence>
<dbReference type="RefSeq" id="WP_188702509.1">
    <property type="nucleotide sequence ID" value="NZ_BMLX01000001.1"/>
</dbReference>
<dbReference type="InterPro" id="IPR013783">
    <property type="entry name" value="Ig-like_fold"/>
</dbReference>
<feature type="compositionally biased region" description="Polar residues" evidence="1">
    <location>
        <begin position="83"/>
        <end position="92"/>
    </location>
</feature>
<organism evidence="4 5">
    <name type="scientific">Silvimonas iriomotensis</name>
    <dbReference type="NCBI Taxonomy" id="449662"/>
    <lineage>
        <taxon>Bacteria</taxon>
        <taxon>Pseudomonadati</taxon>
        <taxon>Pseudomonadota</taxon>
        <taxon>Betaproteobacteria</taxon>
        <taxon>Neisseriales</taxon>
        <taxon>Chitinibacteraceae</taxon>
        <taxon>Silvimonas</taxon>
    </lineage>
</organism>
<dbReference type="Gene3D" id="2.60.40.10">
    <property type="entry name" value="Immunoglobulins"/>
    <property type="match status" value="6"/>
</dbReference>
<feature type="region of interest" description="Disordered" evidence="1">
    <location>
        <begin position="3536"/>
        <end position="3557"/>
    </location>
</feature>
<dbReference type="Pfam" id="PF17803">
    <property type="entry name" value="Cadherin_4"/>
    <property type="match status" value="8"/>
</dbReference>
<evidence type="ECO:0000256" key="1">
    <source>
        <dbReference type="SAM" id="MobiDB-lite"/>
    </source>
</evidence>
<feature type="domain" description="RapA2 cadherin-like" evidence="3">
    <location>
        <begin position="2702"/>
        <end position="2797"/>
    </location>
</feature>
<feature type="region of interest" description="Disordered" evidence="1">
    <location>
        <begin position="3360"/>
        <end position="3380"/>
    </location>
</feature>
<dbReference type="NCBIfam" id="TIGR01965">
    <property type="entry name" value="VCBS_repeat"/>
    <property type="match status" value="9"/>
</dbReference>
<dbReference type="Pfam" id="PF14252">
    <property type="entry name" value="DUF4347"/>
    <property type="match status" value="1"/>
</dbReference>
<feature type="compositionally biased region" description="Low complexity" evidence="1">
    <location>
        <begin position="2720"/>
        <end position="2735"/>
    </location>
</feature>
<feature type="region of interest" description="Disordered" evidence="1">
    <location>
        <begin position="2871"/>
        <end position="2908"/>
    </location>
</feature>
<feature type="domain" description="RapA2 cadherin-like" evidence="3">
    <location>
        <begin position="3226"/>
        <end position="3314"/>
    </location>
</feature>
<keyword evidence="5" id="KW-1185">Reference proteome</keyword>
<feature type="domain" description="RapA2 cadherin-like" evidence="3">
    <location>
        <begin position="2575"/>
        <end position="2664"/>
    </location>
</feature>
<evidence type="ECO:0000259" key="3">
    <source>
        <dbReference type="Pfam" id="PF17803"/>
    </source>
</evidence>
<name>A0ABQ2P6H0_9NEIS</name>
<feature type="compositionally biased region" description="Low complexity" evidence="1">
    <location>
        <begin position="63"/>
        <end position="72"/>
    </location>
</feature>
<comment type="caution">
    <text evidence="4">The sequence shown here is derived from an EMBL/GenBank/DDBJ whole genome shotgun (WGS) entry which is preliminary data.</text>
</comment>
<feature type="domain" description="RapA2 cadherin-like" evidence="3">
    <location>
        <begin position="2287"/>
        <end position="2391"/>
    </location>
</feature>
<gene>
    <name evidence="4" type="ORF">GCM10010970_07750</name>
</gene>
<accession>A0ABQ2P6H0</accession>
<proteinExistence type="predicted"/>
<protein>
    <recommendedName>
        <fullName evidence="6">DUF4347 domain-containing protein</fullName>
    </recommendedName>
</protein>
<feature type="domain" description="RapA2 cadherin-like" evidence="3">
    <location>
        <begin position="2153"/>
        <end position="2249"/>
    </location>
</feature>
<feature type="domain" description="RapA2 cadherin-like" evidence="3">
    <location>
        <begin position="2833"/>
        <end position="2934"/>
    </location>
</feature>
<feature type="region of interest" description="Disordered" evidence="1">
    <location>
        <begin position="2717"/>
        <end position="2755"/>
    </location>
</feature>
<feature type="compositionally biased region" description="Polar residues" evidence="1">
    <location>
        <begin position="2736"/>
        <end position="2746"/>
    </location>
</feature>
<feature type="region of interest" description="Disordered" evidence="1">
    <location>
        <begin position="63"/>
        <end position="101"/>
    </location>
</feature>
<dbReference type="EMBL" id="BMLX01000001">
    <property type="protein sequence ID" value="GGP18860.1"/>
    <property type="molecule type" value="Genomic_DNA"/>
</dbReference>
<dbReference type="Gene3D" id="2.60.40.740">
    <property type="match status" value="1"/>
</dbReference>
<dbReference type="Proteomes" id="UP000637267">
    <property type="component" value="Unassembled WGS sequence"/>
</dbReference>
<evidence type="ECO:0000259" key="2">
    <source>
        <dbReference type="Pfam" id="PF14252"/>
    </source>
</evidence>
<evidence type="ECO:0000313" key="5">
    <source>
        <dbReference type="Proteomes" id="UP000637267"/>
    </source>
</evidence>
<dbReference type="SUPFAM" id="SSF49478">
    <property type="entry name" value="Cna protein B-type domain"/>
    <property type="match status" value="1"/>
</dbReference>
<sequence>MPQHTTRSPAHLRPQARALALEPRILFDGAVAASVEHHQHQADTHAQSADKTVAPIARNGATAAHANTGTDTPQARDGATASKAGSDTSTPQARDGATAAAATPARNLVVIDSRVDNYQTLLTDLPQNSQVLIINAGDDAISAISAALAGMGKADSIQIFSHGAAGQFTLGNRIYDAQTLQSLASSMSNWRSELTAGADIFLYGCDVGAGTQGQALVNTLASITGAGVAASSNDTGAASAGGDWVLEVSSGVIDRHIALSDNAISHYGELLANASPSVTIGTGTTSVLLGDQVTFNVTLTNASSQVGYAPFIDLFMPATGKDGNDGLSFVSATYLGQPVTAYVVTFDANGNATHPLAKDSNGNALVINAATYGLRAGDQMVVLQLPFGSVSQSQPAITVQVTATLSDLADTSLSNASPDLLVKARGGFQFGNDSLDNPTTDPSIVGTATASFTVHPTVVTLTQSVQMPEGETVTGPNFQHTETVTITPAPGQTIDNVVVTQPMPDNVQVTAITPSNGGTVTSLTLHDGTVLTNPTAIAAAIAAQPLYISSYTVTYSSISAPVDVVVSFYVPEADANGQPVLNPQTGANVAITFGTPTASGEWVPLDPRDVTPPATTIDFSGSGDGTGGTFVAKALTVQKTVTDTNDVGTPGITPGDTLDYQLDLAISDFFAIGQTLTRNGSFVLTDTASDGQTVTGTPTFTFSINGVSHTVALSYTSTVNADGTTTLRFDIAGSILNAGMLGALVGDLAFDNTQQGATTGTIHYTVLVNQAYTSSHPQSEINEGDTLGNSATVSGTLMVDRVNLTGSTVTDTSSTTSTIGTSNIDIEITGVNGSTPPSSGELNPGDVVTFEMSYDLVTSDYENFTLTAYLPLPLFDLSSINWSQGTGVGTWAIGSGNTNAGPVTSVTTAAGNAVVFHFGDYATAATSGSKIVVTFTLKVGDTPYADQRSLNVLAQSDQTTTISGQHLVSSDVATIVSVAEPVLTITQGVVSSTGNGVITGTTGTWAAPGTTGVPFSNSVTDLSTVAGTITGIDGGDSLRLATAIENSGGGGAYDVVTSVTIPPGLQFSGGSLAAADLQIYRGDGTLLVLGTDYQVSGNTITFLDHNGTASLLPGRSGTTADTSGQNVVVITYDVKVVDAIAASTTMQTTAILSNYASVEGGADFTPVDLTAKTGEQVAAPTVNAVFAGGSSTTAPDGDSTASHTTGNNLVIGEGMLYDLVVTLPEGATQTLSLDGLIPAGMRLDTTFNGGLGYQVITTSAASTALTTNFAGTVTLGSMSGLSGGTLGNDGVGAHWTFTAASATADNVTTNNSFVIRVQLIADNVASNQAGTQLPVTARITYSDPDGDTPNGTAAANRTVNQSLPTPTAVVVEPTLQVTQSYTGGSTLGVDEGDTVDYTITISNGSASTDYNAFDINFQDLLPSELTGLSLVSVTYNGNATNNSGGDFQLVGHTLSSVTGANIDIPKGGSIVLHVTGTVVAAAASEQNFSNTATVQWTSLDGTQASSGQANGERTGTDGLLNSGALNDYRVANTLVIPVEQGLIVSRVGGLPATAAPNPTNAPTEDVTIGEVIRYRVTAVVAEGTTNDYVLQVTLQNGLQFIDDGSSKLALVSDQGLITSSFSDLVTGGSLDVTGSRDTAIGQNITADLSGAAPNAAFNTAAHLTVTTDSNGNQVLQFHLGTLNNPDNDPNLEGISLEFNVRVMNQASNVAGAALAVSAQTQSGSTVLAHSDAISEKIVEPVLSGLNKQIVQFDPNTSGSTGTAQVALSFTAGGTIPAYNAELTDGYPAGSNLTGLTLVINGTSYDINSSSIPSSLGFSYSVTGNTITADFAELDPGTTVKLTYQITLPNSATVASTNARLTWTSLPDSFTNWGGSTVGTAATTTGERTGSGVAANNYVLTEGAGLGLISGTLWDDTASATSSTTPDGPPLAGQTVTLTWAGADGNLATTADNLTYTATTDANGQYHFGDLAAGVYQITTNAGIFSYGSIGNVAVRIDSDSSTPLGQVNLTLGESAAGTANFGYVQQNDAPVNHLPSPPTGLEDIPFAISGVSISDVDAGNGTMTVTLGVLHGKLNLTPTTGVIITGQGTGNVVLSGNITNINTALATLTYLGNQDYNGTDTLTILTNDNGNFGDHNGNGIPGEAGDALTAQNTLQINITPVNDAPVGVNDAASATEAGGSFNNTIGVDPRGNVLTNDTDVDIATNGDSLHVVSVLPTGGTSGNVPGVGTGTFAGQYGTLTISADGGYLYTVDNNNAAVQALRTAGQHLVDSFTYTLADTAGAQSTAVLVVTIHGANDTPVGVVDNGLATEAGGVNNGTPGGNATGNVLTNDTDVDSAANGEVLHVSGVRNQPAASNSPLTPVNSGTTSANGTQIVGAYGTLTIGADGTYRYVVDNNNAAVQALVPGTTLQDTFSYQVTDAGGLNDLANIIITVQGAYDNPVATDNTTHATAGSPGLGTPAIAGTGNVITDDNGQGVDHDVDAPDQVAGALTVTGARTGTEAAGGSMSSVTAGSTSASNALTLVGQYGSLHIGADGTYEYDVDSNNAAVQALPAGATLTETFSYRLSDSHGLTDVAQLVVTVTGVNDPPVPTADTAHAVEAGGTNNQTPGINPTGNVLTNDRDPDGDAMTVTGIQTSSGTIGTVGTALVGAHGTLTLGANGQYSYVVNNNDPAVQALRTAGDQITDQFTYTVSDSHGASASTTLTVTITGQNDAPVGVNDTGNATEAGGTANATPGSDATGNVLTNDTDVDAGDSKTVNGGHAGTLAAGGSFTAITAPTTLTGQYGTLTLQPDGSYNYVVDNSNATVNALAPGQTLTDSFSYQLRDTAGLTGTAQLDISVHGANDAPTAQLDLNYALSDNGQGQQVNANGNVMNNDRDPDNGDTITVTGGARGAASTNPTLDPVAAGSSVTAGSPLTLVGTYGTLTLGADGTYQYVIDINNPVVQTLTGSSFRLEQFAYQITDSGGLTATATLDIVVRGRNDPPEPLPDAAVAVEAGGLHNSTPGVNPSGNVLDNDSDPDNGDVLNVTTVRTATGTPVNAGTTLQGQYGQLNMNSDGTWTYTVDNSLPAVEALRTAGQTLTEQFTYTASDQWGLTADSTLTIVIAGRNDTPVAVDDTTTAIEAGGTHNGTAGLNPTGNVLTNDTDVDSTANGETKAVGNFANSNGQSAQAGSALAGQFGTLTINADGTYQYVVDNSNSQVDALQQGQTLTEVYTYQMHDADGATSTARLSITIQGRNDAPVANPDSNVASDQFPAPQATGNVLTNDTDVDNGDHLTVAAVHTGQPTDTGTQGQLGQPLAGQYGTLILNANGTYSYQIDLTNPDVLKAAGAGQVLHDTFTYTVTDLAGATSQATLTLNLDISQPYVPPPSPPDTNGDIGPHYDNGYTPPYTASFYRSVDPVVYVTPEVQVVDAQLEVSAWEADGSNLYLGGLQNPIALSIGAGLGLIPDVHVANSVHQSQRDSALDQAWLMGRQSRTNLTADGLLDNPSVFALTQKNMTEHPVVQHHATPHHGHRPVPHHAAPRTAAGFKAQLEAASTTLPASLRRTTPQLQTDLAHEA</sequence>
<evidence type="ECO:0000313" key="4">
    <source>
        <dbReference type="EMBL" id="GGP18860.1"/>
    </source>
</evidence>
<feature type="domain" description="RapA2 cadherin-like" evidence="3">
    <location>
        <begin position="2970"/>
        <end position="3060"/>
    </location>
</feature>
<reference evidence="5" key="1">
    <citation type="journal article" date="2019" name="Int. J. Syst. Evol. Microbiol.">
        <title>The Global Catalogue of Microorganisms (GCM) 10K type strain sequencing project: providing services to taxonomists for standard genome sequencing and annotation.</title>
        <authorList>
            <consortium name="The Broad Institute Genomics Platform"/>
            <consortium name="The Broad Institute Genome Sequencing Center for Infectious Disease"/>
            <person name="Wu L."/>
            <person name="Ma J."/>
        </authorList>
    </citation>
    <scope>NUCLEOTIDE SEQUENCE [LARGE SCALE GENOMIC DNA]</scope>
    <source>
        <strain evidence="5">CGMCC 1.8859</strain>
    </source>
</reference>
<dbReference type="InterPro" id="IPR040853">
    <property type="entry name" value="RapA2_cadherin-like"/>
</dbReference>
<feature type="domain" description="RapA2 cadherin-like" evidence="3">
    <location>
        <begin position="3098"/>
        <end position="3190"/>
    </location>
</feature>
<feature type="domain" description="DUF4347" evidence="2">
    <location>
        <begin position="108"/>
        <end position="271"/>
    </location>
</feature>